<reference evidence="1 2" key="1">
    <citation type="submission" date="2020-06" db="EMBL/GenBank/DDBJ databases">
        <authorList>
            <person name="Chuat V."/>
        </authorList>
    </citation>
    <scope>NUCLEOTIDE SEQUENCE [LARGE SCALE GENOMIC DNA]</scope>
    <source>
        <strain evidence="1">STH_CIRM_336</strain>
    </source>
</reference>
<sequence>MTPLKGPDMEKKNMDKQRVNLINRLTLVIVIVWLFIVMMNATSSFTEGIAFIDHSLVWATLSLAVSLFALRLASKDKER</sequence>
<gene>
    <name evidence="1" type="ORF">STHERMO_1849</name>
</gene>
<evidence type="ECO:0000313" key="1">
    <source>
        <dbReference type="EMBL" id="CAD0139206.1"/>
    </source>
</evidence>
<dbReference type="EMBL" id="LR822017">
    <property type="protein sequence ID" value="CAD0139206.1"/>
    <property type="molecule type" value="Genomic_DNA"/>
</dbReference>
<dbReference type="RefSeq" id="WP_232086241.1">
    <property type="nucleotide sequence ID" value="NZ_CP125765.1"/>
</dbReference>
<accession>A0A7U7C7Y2</accession>
<name>A0A7U7C7Y2_STRTR</name>
<dbReference type="AlphaFoldDB" id="A0A7U7C7Y2"/>
<dbReference type="Proteomes" id="UP000509833">
    <property type="component" value="Chromosome"/>
</dbReference>
<organism evidence="1 2">
    <name type="scientific">Streptococcus thermophilus</name>
    <dbReference type="NCBI Taxonomy" id="1308"/>
    <lineage>
        <taxon>Bacteria</taxon>
        <taxon>Bacillati</taxon>
        <taxon>Bacillota</taxon>
        <taxon>Bacilli</taxon>
        <taxon>Lactobacillales</taxon>
        <taxon>Streptococcaceae</taxon>
        <taxon>Streptococcus</taxon>
    </lineage>
</organism>
<proteinExistence type="predicted"/>
<protein>
    <submittedName>
        <fullName evidence="1">Uncharacterized protein</fullName>
    </submittedName>
</protein>
<evidence type="ECO:0000313" key="2">
    <source>
        <dbReference type="Proteomes" id="UP000509833"/>
    </source>
</evidence>